<comment type="similarity">
    <text evidence="2 3">Belongs to the nucleosome assembly protein (NAP) family.</text>
</comment>
<evidence type="ECO:0000256" key="1">
    <source>
        <dbReference type="ARBA" id="ARBA00004266"/>
    </source>
</evidence>
<dbReference type="GO" id="GO:0042802">
    <property type="term" value="F:identical protein binding"/>
    <property type="evidence" value="ECO:0007669"/>
    <property type="project" value="EnsemblFungi"/>
</dbReference>
<dbReference type="GO" id="GO:0005634">
    <property type="term" value="C:nucleus"/>
    <property type="evidence" value="ECO:0007669"/>
    <property type="project" value="InterPro"/>
</dbReference>
<feature type="region of interest" description="Disordered" evidence="4">
    <location>
        <begin position="333"/>
        <end position="358"/>
    </location>
</feature>
<evidence type="ECO:0000313" key="5">
    <source>
        <dbReference type="EMBL" id="EDO18123.1"/>
    </source>
</evidence>
<reference evidence="5 6" key="1">
    <citation type="journal article" date="2007" name="Proc. Natl. Acad. Sci. U.S.A.">
        <title>Independent sorting-out of thousands of duplicated gene pairs in two yeast species descended from a whole-genome duplication.</title>
        <authorList>
            <person name="Scannell D.R."/>
            <person name="Frank A.C."/>
            <person name="Conant G.C."/>
            <person name="Byrne K.P."/>
            <person name="Woolfit M."/>
            <person name="Wolfe K.H."/>
        </authorList>
    </citation>
    <scope>NUCLEOTIDE SEQUENCE [LARGE SCALE GENOMIC DNA]</scope>
    <source>
        <strain evidence="6">ATCC 22028 / DSM 70294 / BCRC 21397 / CBS 2163 / NBRC 10782 / NRRL Y-8283 / UCD 57-17</strain>
    </source>
</reference>
<dbReference type="GO" id="GO:1990317">
    <property type="term" value="C:Gin4 complex"/>
    <property type="evidence" value="ECO:0007669"/>
    <property type="project" value="EnsemblFungi"/>
</dbReference>
<dbReference type="GO" id="GO:0006337">
    <property type="term" value="P:nucleosome disassembly"/>
    <property type="evidence" value="ECO:0007669"/>
    <property type="project" value="EnsemblFungi"/>
</dbReference>
<accession>A7THW1</accession>
<dbReference type="FunFam" id="1.20.5.1500:FF:000001">
    <property type="entry name" value="Nucleosome assembly protein 1-like 1"/>
    <property type="match status" value="1"/>
</dbReference>
<dbReference type="eggNOG" id="KOG1507">
    <property type="taxonomic scope" value="Eukaryota"/>
</dbReference>
<evidence type="ECO:0000313" key="6">
    <source>
        <dbReference type="Proteomes" id="UP000000267"/>
    </source>
</evidence>
<gene>
    <name evidence="5" type="ORF">Kpol_1031p27</name>
</gene>
<dbReference type="KEGG" id="vpo:Kpol_1031p27"/>
<dbReference type="InterPro" id="IPR002164">
    <property type="entry name" value="NAP_family"/>
</dbReference>
<dbReference type="AlphaFoldDB" id="A7THW1"/>
<dbReference type="Gene3D" id="3.30.1120.90">
    <property type="entry name" value="Nucleosome assembly protein"/>
    <property type="match status" value="1"/>
</dbReference>
<evidence type="ECO:0008006" key="7">
    <source>
        <dbReference type="Google" id="ProtNLM"/>
    </source>
</evidence>
<feature type="compositionally biased region" description="Acidic residues" evidence="4">
    <location>
        <begin position="394"/>
        <end position="425"/>
    </location>
</feature>
<dbReference type="OMA" id="YSGDFMY"/>
<dbReference type="GO" id="GO:0032968">
    <property type="term" value="P:positive regulation of transcription elongation by RNA polymerase II"/>
    <property type="evidence" value="ECO:0007669"/>
    <property type="project" value="EnsemblFungi"/>
</dbReference>
<evidence type="ECO:0000256" key="4">
    <source>
        <dbReference type="SAM" id="MobiDB-lite"/>
    </source>
</evidence>
<dbReference type="EMBL" id="DS480393">
    <property type="protein sequence ID" value="EDO18123.1"/>
    <property type="molecule type" value="Genomic_DNA"/>
</dbReference>
<dbReference type="Proteomes" id="UP000000267">
    <property type="component" value="Unassembled WGS sequence"/>
</dbReference>
<dbReference type="GO" id="GO:0098841">
    <property type="term" value="P:protein localization to cell division site after cytokinesis"/>
    <property type="evidence" value="ECO:0007669"/>
    <property type="project" value="EnsemblFungi"/>
</dbReference>
<dbReference type="GO" id="GO:0032174">
    <property type="term" value="C:cellular bud neck septin collar"/>
    <property type="evidence" value="ECO:0007669"/>
    <property type="project" value="EnsemblFungi"/>
</dbReference>
<dbReference type="GO" id="GO:0006334">
    <property type="term" value="P:nucleosome assembly"/>
    <property type="evidence" value="ECO:0007669"/>
    <property type="project" value="EnsemblFungi"/>
</dbReference>
<dbReference type="InParanoid" id="A7THW1"/>
<name>A7THW1_VANPO</name>
<dbReference type="GO" id="GO:0031116">
    <property type="term" value="P:positive regulation of microtubule polymerization"/>
    <property type="evidence" value="ECO:0007669"/>
    <property type="project" value="EnsemblFungi"/>
</dbReference>
<dbReference type="GO" id="GO:0042274">
    <property type="term" value="P:ribosomal small subunit biogenesis"/>
    <property type="evidence" value="ECO:0007669"/>
    <property type="project" value="EnsemblFungi"/>
</dbReference>
<evidence type="ECO:0000256" key="3">
    <source>
        <dbReference type="RuleBase" id="RU003876"/>
    </source>
</evidence>
<sequence length="439" mass="50721">MTDPIKVNKPKSSMKIENAPTPHNTPAGNMEFFKNGNPMKGNKSNNSNADSNDDSSNDSKPQTINEEDIKTVLSNQPLLLQSIQEKLGSLIGQDSGYVENLPKVVKNRIYALKSLQTDLFQIEKDFQVEMFELEQKYLTKYAPVHLHRKQLIVGEIEPTEEEINKGKELEDLERGEDEEAEDEEEEAEEEEEEDEGEYEGVPSFWLTALENLPVVSDTITDRDAEVLEYLTDVKLEYCTSGKPGFKLIFEFDDKENPFFTNKELVKTYYYQSELGYSGDFIYDHAEGNEIKWVDNESNVTVSVEMRKQRNKSTKQVRTIEKITPIESFFNFFDPPKIDETHQHSAECEGGEEEEEEEYEDLEQRLALDYSIGEQIKDKLIPRAVDWFTGSALEFEYDNGEEEEFEDEEDYDEDEEEEGEEEEDDDFAGKKEEAPECKQS</sequence>
<feature type="compositionally biased region" description="Basic and acidic residues" evidence="4">
    <location>
        <begin position="335"/>
        <end position="346"/>
    </location>
</feature>
<comment type="subcellular location">
    <subcellularLocation>
        <location evidence="1">Bud neck</location>
    </subcellularLocation>
</comment>
<organism evidence="6">
    <name type="scientific">Vanderwaltozyma polyspora (strain ATCC 22028 / DSM 70294 / BCRC 21397 / CBS 2163 / NBRC 10782 / NRRL Y-8283 / UCD 57-17)</name>
    <name type="common">Kluyveromyces polysporus</name>
    <dbReference type="NCBI Taxonomy" id="436907"/>
    <lineage>
        <taxon>Eukaryota</taxon>
        <taxon>Fungi</taxon>
        <taxon>Dikarya</taxon>
        <taxon>Ascomycota</taxon>
        <taxon>Saccharomycotina</taxon>
        <taxon>Saccharomycetes</taxon>
        <taxon>Saccharomycetales</taxon>
        <taxon>Saccharomycetaceae</taxon>
        <taxon>Vanderwaltozyma</taxon>
    </lineage>
</organism>
<feature type="region of interest" description="Disordered" evidence="4">
    <location>
        <begin position="393"/>
        <end position="439"/>
    </location>
</feature>
<dbReference type="GO" id="GO:0051082">
    <property type="term" value="F:unfolded protein binding"/>
    <property type="evidence" value="ECO:0007669"/>
    <property type="project" value="EnsemblFungi"/>
</dbReference>
<dbReference type="SUPFAM" id="SSF143113">
    <property type="entry name" value="NAP-like"/>
    <property type="match status" value="1"/>
</dbReference>
<dbReference type="FunCoup" id="A7THW1">
    <property type="interactions" value="1795"/>
</dbReference>
<dbReference type="GO" id="GO:0007117">
    <property type="term" value="P:budding cell bud growth"/>
    <property type="evidence" value="ECO:0007669"/>
    <property type="project" value="EnsemblFungi"/>
</dbReference>
<dbReference type="RefSeq" id="XP_001645981.1">
    <property type="nucleotide sequence ID" value="XM_001645931.1"/>
</dbReference>
<feature type="region of interest" description="Disordered" evidence="4">
    <location>
        <begin position="162"/>
        <end position="199"/>
    </location>
</feature>
<dbReference type="GO" id="GO:0030332">
    <property type="term" value="F:cyclin binding"/>
    <property type="evidence" value="ECO:0007669"/>
    <property type="project" value="EnsemblFungi"/>
</dbReference>
<evidence type="ECO:0000256" key="2">
    <source>
        <dbReference type="ARBA" id="ARBA00009947"/>
    </source>
</evidence>
<dbReference type="PhylomeDB" id="A7THW1"/>
<dbReference type="STRING" id="436907.A7THW1"/>
<dbReference type="GO" id="GO:0008047">
    <property type="term" value="F:enzyme activator activity"/>
    <property type="evidence" value="ECO:0007669"/>
    <property type="project" value="EnsemblFungi"/>
</dbReference>
<feature type="compositionally biased region" description="Acidic residues" evidence="4">
    <location>
        <begin position="170"/>
        <end position="198"/>
    </location>
</feature>
<dbReference type="Gene3D" id="1.20.5.1500">
    <property type="match status" value="1"/>
</dbReference>
<dbReference type="Pfam" id="PF00956">
    <property type="entry name" value="NAP"/>
    <property type="match status" value="1"/>
</dbReference>
<dbReference type="GO" id="GO:0006607">
    <property type="term" value="P:NLS-bearing protein import into nucleus"/>
    <property type="evidence" value="ECO:0007669"/>
    <property type="project" value="EnsemblFungi"/>
</dbReference>
<feature type="compositionally biased region" description="Acidic residues" evidence="4">
    <location>
        <begin position="348"/>
        <end position="358"/>
    </location>
</feature>
<dbReference type="HOGENOM" id="CLU_038841_1_0_1"/>
<dbReference type="InterPro" id="IPR037231">
    <property type="entry name" value="NAP-like_sf"/>
</dbReference>
<dbReference type="OrthoDB" id="27325at2759"/>
<dbReference type="GeneID" id="5546393"/>
<dbReference type="GO" id="GO:0042393">
    <property type="term" value="F:histone binding"/>
    <property type="evidence" value="ECO:0007669"/>
    <property type="project" value="EnsemblFungi"/>
</dbReference>
<feature type="compositionally biased region" description="Basic and acidic residues" evidence="4">
    <location>
        <begin position="426"/>
        <end position="439"/>
    </location>
</feature>
<protein>
    <recommendedName>
        <fullName evidence="7">Nucleosome assembly protein</fullName>
    </recommendedName>
</protein>
<feature type="region of interest" description="Disordered" evidence="4">
    <location>
        <begin position="1"/>
        <end position="62"/>
    </location>
</feature>
<proteinExistence type="inferred from homology"/>
<dbReference type="GO" id="GO:0000511">
    <property type="term" value="F:H2A-H2B histone complex chaperone activity"/>
    <property type="evidence" value="ECO:0007669"/>
    <property type="project" value="EnsemblFungi"/>
</dbReference>
<dbReference type="SMR" id="A7THW1"/>
<dbReference type="FunFam" id="3.30.1120.90:FF:000003">
    <property type="entry name" value="Nucleosome assembly protein"/>
    <property type="match status" value="1"/>
</dbReference>
<keyword evidence="6" id="KW-1185">Reference proteome</keyword>
<dbReference type="PANTHER" id="PTHR11875">
    <property type="entry name" value="TESTIS-SPECIFIC Y-ENCODED PROTEIN"/>
    <property type="match status" value="1"/>
</dbReference>